<dbReference type="InterPro" id="IPR002685">
    <property type="entry name" value="Glyco_trans_15"/>
</dbReference>
<evidence type="ECO:0000256" key="2">
    <source>
        <dbReference type="ARBA" id="ARBA00022679"/>
    </source>
</evidence>
<dbReference type="PANTHER" id="PTHR31121">
    <property type="entry name" value="ALPHA-1,2 MANNOSYLTRANSFERASE KTR1"/>
    <property type="match status" value="1"/>
</dbReference>
<evidence type="ECO:0000313" key="4">
    <source>
        <dbReference type="EMBL" id="CAF2055596.1"/>
    </source>
</evidence>
<feature type="transmembrane region" description="Helical" evidence="3">
    <location>
        <begin position="12"/>
        <end position="30"/>
    </location>
</feature>
<name>A0A816Q1T7_9BILA</name>
<dbReference type="Gene3D" id="3.90.550.10">
    <property type="entry name" value="Spore Coat Polysaccharide Biosynthesis Protein SpsA, Chain A"/>
    <property type="match status" value="1"/>
</dbReference>
<comment type="similarity">
    <text evidence="1">Belongs to the glycosyltransferase 15 family.</text>
</comment>
<dbReference type="GO" id="GO:0000032">
    <property type="term" value="P:cell wall mannoprotein biosynthetic process"/>
    <property type="evidence" value="ECO:0007669"/>
    <property type="project" value="TreeGrafter"/>
</dbReference>
<evidence type="ECO:0000313" key="7">
    <source>
        <dbReference type="Proteomes" id="UP000663866"/>
    </source>
</evidence>
<dbReference type="Proteomes" id="UP000663856">
    <property type="component" value="Unassembled WGS sequence"/>
</dbReference>
<dbReference type="Pfam" id="PF01793">
    <property type="entry name" value="Glyco_transf_15"/>
    <property type="match status" value="1"/>
</dbReference>
<dbReference type="GO" id="GO:0016020">
    <property type="term" value="C:membrane"/>
    <property type="evidence" value="ECO:0007669"/>
    <property type="project" value="InterPro"/>
</dbReference>
<dbReference type="InterPro" id="IPR029044">
    <property type="entry name" value="Nucleotide-diphossugar_trans"/>
</dbReference>
<gene>
    <name evidence="5" type="ORF">OVN521_LOCUS20885</name>
    <name evidence="4" type="ORF">WKI299_LOCUS11160</name>
</gene>
<evidence type="ECO:0000256" key="3">
    <source>
        <dbReference type="SAM" id="Phobius"/>
    </source>
</evidence>
<evidence type="ECO:0000313" key="5">
    <source>
        <dbReference type="EMBL" id="CAF4101008.1"/>
    </source>
</evidence>
<dbReference type="GO" id="GO:0005794">
    <property type="term" value="C:Golgi apparatus"/>
    <property type="evidence" value="ECO:0007669"/>
    <property type="project" value="TreeGrafter"/>
</dbReference>
<sequence>MPHDRIYTNRGIIWLFIILFIVIIVFMFKIQKNSTIQNDISICEPKSARKPHMSTWNPTAKIRKNAIAFLYNDQVQKLVPTISVLDRHFSDNMSADIIVFHTDYPITQNMQAIANVTKRQVIFYNVDDAFTSFPKGFDPYLEEPNWKKRGKWNYQHMCRFWFKLVLDIPLVLEYQYLMRLDDDSKILGAWNNIFDLMTKREAVYFGNIEEADSEKGLPGLMKLKTFIIEYKEKYRLIPKNPKRLVRAFDIENHIRLYNTNFDVIKIEFFRKPHIRHWTDAIDATYGIFKYRWGDHVLRYLTTALFATSTEVLLRTDFNLPYCHPC</sequence>
<evidence type="ECO:0000313" key="6">
    <source>
        <dbReference type="Proteomes" id="UP000663856"/>
    </source>
</evidence>
<protein>
    <submittedName>
        <fullName evidence="4">Uncharacterized protein</fullName>
    </submittedName>
</protein>
<proteinExistence type="inferred from homology"/>
<keyword evidence="3" id="KW-0812">Transmembrane</keyword>
<dbReference type="EMBL" id="CAJNRF010004042">
    <property type="protein sequence ID" value="CAF2055596.1"/>
    <property type="molecule type" value="Genomic_DNA"/>
</dbReference>
<dbReference type="AlphaFoldDB" id="A0A816Q1T7"/>
<dbReference type="GO" id="GO:0006487">
    <property type="term" value="P:protein N-linked glycosylation"/>
    <property type="evidence" value="ECO:0007669"/>
    <property type="project" value="TreeGrafter"/>
</dbReference>
<dbReference type="EMBL" id="CAJOBG010004220">
    <property type="protein sequence ID" value="CAF4101008.1"/>
    <property type="molecule type" value="Genomic_DNA"/>
</dbReference>
<comment type="caution">
    <text evidence="4">The sequence shown here is derived from an EMBL/GenBank/DDBJ whole genome shotgun (WGS) entry which is preliminary data.</text>
</comment>
<dbReference type="SUPFAM" id="SSF53448">
    <property type="entry name" value="Nucleotide-diphospho-sugar transferases"/>
    <property type="match status" value="1"/>
</dbReference>
<accession>A0A816Q1T7</accession>
<evidence type="ECO:0000256" key="1">
    <source>
        <dbReference type="ARBA" id="ARBA00007677"/>
    </source>
</evidence>
<keyword evidence="7" id="KW-1185">Reference proteome</keyword>
<keyword evidence="2" id="KW-0808">Transferase</keyword>
<keyword evidence="3" id="KW-1133">Transmembrane helix</keyword>
<organism evidence="4 6">
    <name type="scientific">Rotaria magnacalcarata</name>
    <dbReference type="NCBI Taxonomy" id="392030"/>
    <lineage>
        <taxon>Eukaryota</taxon>
        <taxon>Metazoa</taxon>
        <taxon>Spiralia</taxon>
        <taxon>Gnathifera</taxon>
        <taxon>Rotifera</taxon>
        <taxon>Eurotatoria</taxon>
        <taxon>Bdelloidea</taxon>
        <taxon>Philodinida</taxon>
        <taxon>Philodinidae</taxon>
        <taxon>Rotaria</taxon>
    </lineage>
</organism>
<dbReference type="GO" id="GO:0000026">
    <property type="term" value="F:alpha-1,2-mannosyltransferase activity"/>
    <property type="evidence" value="ECO:0007669"/>
    <property type="project" value="TreeGrafter"/>
</dbReference>
<keyword evidence="3" id="KW-0472">Membrane</keyword>
<dbReference type="Proteomes" id="UP000663866">
    <property type="component" value="Unassembled WGS sequence"/>
</dbReference>
<reference evidence="4" key="1">
    <citation type="submission" date="2021-02" db="EMBL/GenBank/DDBJ databases">
        <authorList>
            <person name="Nowell W R."/>
        </authorList>
    </citation>
    <scope>NUCLEOTIDE SEQUENCE</scope>
</reference>
<dbReference type="PANTHER" id="PTHR31121:SF6">
    <property type="entry name" value="ALPHA-1,2 MANNOSYLTRANSFERASE KTR1"/>
    <property type="match status" value="1"/>
</dbReference>